<keyword evidence="2" id="KW-0519">Myristate</keyword>
<protein>
    <submittedName>
        <fullName evidence="7">Uncharacterized protein</fullName>
    </submittedName>
</protein>
<dbReference type="SMART" id="SM01262">
    <property type="entry name" value="LAMTOR"/>
    <property type="match status" value="1"/>
</dbReference>
<keyword evidence="4" id="KW-0564">Palmitate</keyword>
<dbReference type="GO" id="GO:0071230">
    <property type="term" value="P:cellular response to amino acid stimulus"/>
    <property type="evidence" value="ECO:0007669"/>
    <property type="project" value="InterPro"/>
</dbReference>
<evidence type="ECO:0000313" key="7">
    <source>
        <dbReference type="EMBL" id="KZZ89572.1"/>
    </source>
</evidence>
<dbReference type="GO" id="GO:0032008">
    <property type="term" value="P:positive regulation of TOR signaling"/>
    <property type="evidence" value="ECO:0007669"/>
    <property type="project" value="InterPro"/>
</dbReference>
<keyword evidence="5" id="KW-0449">Lipoprotein</keyword>
<dbReference type="VEuPathDB" id="FungiDB:AAP_04327"/>
<organism evidence="7 8">
    <name type="scientific">Ascosphaera apis ARSEF 7405</name>
    <dbReference type="NCBI Taxonomy" id="392613"/>
    <lineage>
        <taxon>Eukaryota</taxon>
        <taxon>Fungi</taxon>
        <taxon>Dikarya</taxon>
        <taxon>Ascomycota</taxon>
        <taxon>Pezizomycotina</taxon>
        <taxon>Eurotiomycetes</taxon>
        <taxon>Eurotiomycetidae</taxon>
        <taxon>Onygenales</taxon>
        <taxon>Ascosphaeraceae</taxon>
        <taxon>Ascosphaera</taxon>
    </lineage>
</organism>
<gene>
    <name evidence="7" type="ORF">AAP_04327</name>
</gene>
<dbReference type="GO" id="GO:0001919">
    <property type="term" value="P:regulation of receptor recycling"/>
    <property type="evidence" value="ECO:0007669"/>
    <property type="project" value="InterPro"/>
</dbReference>
<dbReference type="GO" id="GO:0043410">
    <property type="term" value="P:positive regulation of MAPK cascade"/>
    <property type="evidence" value="ECO:0007669"/>
    <property type="project" value="InterPro"/>
</dbReference>
<sequence>MGICASCLRPGRGENDSETSRLLDDDPYQSACGYGATGSSQLDGPEAEMLRREREALDAICQRTSDSVIDIWALNPQAYQPPRQRETTDAPTMRPPQQYDDSRPQSERSSTSKDVSIGGGEFGGMRYMPLRHESSGSLPKASAKHWAEVVTTNRKGKKTRLGLDAILKVPPEIEDDEVFKVLEVK</sequence>
<dbReference type="OrthoDB" id="5299893at2759"/>
<feature type="region of interest" description="Disordered" evidence="6">
    <location>
        <begin position="74"/>
        <end position="144"/>
    </location>
</feature>
<dbReference type="GO" id="GO:0016197">
    <property type="term" value="P:endosomal transport"/>
    <property type="evidence" value="ECO:0007669"/>
    <property type="project" value="InterPro"/>
</dbReference>
<dbReference type="Proteomes" id="UP000242877">
    <property type="component" value="Unassembled WGS sequence"/>
</dbReference>
<evidence type="ECO:0000256" key="3">
    <source>
        <dbReference type="ARBA" id="ARBA00023136"/>
    </source>
</evidence>
<evidence type="ECO:0000256" key="1">
    <source>
        <dbReference type="ARBA" id="ARBA00004308"/>
    </source>
</evidence>
<feature type="region of interest" description="Disordered" evidence="6">
    <location>
        <begin position="1"/>
        <end position="48"/>
    </location>
</feature>
<evidence type="ECO:0000256" key="5">
    <source>
        <dbReference type="ARBA" id="ARBA00023288"/>
    </source>
</evidence>
<dbReference type="AlphaFoldDB" id="A0A167X325"/>
<dbReference type="GO" id="GO:0071986">
    <property type="term" value="C:Ragulator complex"/>
    <property type="evidence" value="ECO:0007669"/>
    <property type="project" value="InterPro"/>
</dbReference>
<accession>A0A167X325</accession>
<dbReference type="Pfam" id="PF15454">
    <property type="entry name" value="LAMTOR"/>
    <property type="match status" value="1"/>
</dbReference>
<evidence type="ECO:0000256" key="2">
    <source>
        <dbReference type="ARBA" id="ARBA00022707"/>
    </source>
</evidence>
<keyword evidence="8" id="KW-1185">Reference proteome</keyword>
<comment type="subcellular location">
    <subcellularLocation>
        <location evidence="1">Endomembrane system</location>
    </subcellularLocation>
</comment>
<keyword evidence="3" id="KW-0472">Membrane</keyword>
<reference evidence="7 8" key="1">
    <citation type="journal article" date="2016" name="Genome Biol. Evol.">
        <title>Divergent and convergent evolution of fungal pathogenicity.</title>
        <authorList>
            <person name="Shang Y."/>
            <person name="Xiao G."/>
            <person name="Zheng P."/>
            <person name="Cen K."/>
            <person name="Zhan S."/>
            <person name="Wang C."/>
        </authorList>
    </citation>
    <scope>NUCLEOTIDE SEQUENCE [LARGE SCALE GENOMIC DNA]</scope>
    <source>
        <strain evidence="7 8">ARSEF 7405</strain>
    </source>
</reference>
<proteinExistence type="predicted"/>
<evidence type="ECO:0000256" key="4">
    <source>
        <dbReference type="ARBA" id="ARBA00023139"/>
    </source>
</evidence>
<feature type="compositionally biased region" description="Basic and acidic residues" evidence="6">
    <location>
        <begin position="11"/>
        <end position="24"/>
    </location>
</feature>
<dbReference type="GO" id="GO:0031902">
    <property type="term" value="C:late endosome membrane"/>
    <property type="evidence" value="ECO:0007669"/>
    <property type="project" value="InterPro"/>
</dbReference>
<dbReference type="GO" id="GO:0045121">
    <property type="term" value="C:membrane raft"/>
    <property type="evidence" value="ECO:0007669"/>
    <property type="project" value="InterPro"/>
</dbReference>
<evidence type="ECO:0000313" key="8">
    <source>
        <dbReference type="Proteomes" id="UP000242877"/>
    </source>
</evidence>
<evidence type="ECO:0000256" key="6">
    <source>
        <dbReference type="SAM" id="MobiDB-lite"/>
    </source>
</evidence>
<comment type="caution">
    <text evidence="7">The sequence shown here is derived from an EMBL/GenBank/DDBJ whole genome shotgun (WGS) entry which is preliminary data.</text>
</comment>
<dbReference type="InterPro" id="IPR028209">
    <property type="entry name" value="LAMTOR1/MEH1"/>
</dbReference>
<name>A0A167X325_9EURO</name>
<dbReference type="EMBL" id="AZGZ01000020">
    <property type="protein sequence ID" value="KZZ89572.1"/>
    <property type="molecule type" value="Genomic_DNA"/>
</dbReference>